<evidence type="ECO:0000313" key="8">
    <source>
        <dbReference type="EMBL" id="ALC05036.1"/>
    </source>
</evidence>
<accession>A0A0M5IQS5</accession>
<dbReference type="InterPro" id="IPR050979">
    <property type="entry name" value="LD-transpeptidase"/>
</dbReference>
<evidence type="ECO:0000256" key="5">
    <source>
        <dbReference type="ARBA" id="ARBA00023316"/>
    </source>
</evidence>
<evidence type="ECO:0000256" key="4">
    <source>
        <dbReference type="ARBA" id="ARBA00022984"/>
    </source>
</evidence>
<dbReference type="STRING" id="931089.CDES_02915"/>
<dbReference type="CDD" id="cd16913">
    <property type="entry name" value="YkuD_like"/>
    <property type="match status" value="1"/>
</dbReference>
<dbReference type="InterPro" id="IPR005490">
    <property type="entry name" value="LD_TPept_cat_dom"/>
</dbReference>
<keyword evidence="9" id="KW-1185">Reference proteome</keyword>
<dbReference type="Proteomes" id="UP000068067">
    <property type="component" value="Chromosome"/>
</dbReference>
<gene>
    <name evidence="8" type="ORF">CDES_02915</name>
</gene>
<proteinExistence type="predicted"/>
<dbReference type="GO" id="GO:0071972">
    <property type="term" value="F:peptidoglycan L,D-transpeptidase activity"/>
    <property type="evidence" value="ECO:0007669"/>
    <property type="project" value="TreeGrafter"/>
</dbReference>
<keyword evidence="4 6" id="KW-0573">Peptidoglycan synthesis</keyword>
<reference evidence="8 9" key="1">
    <citation type="submission" date="2014-08" db="EMBL/GenBank/DDBJ databases">
        <title>Complete genome sequence of Corynebacterium deserti GIMN1.010 (=DSM 45689), isolated from desert sand in western China.</title>
        <authorList>
            <person name="Ruckert C."/>
            <person name="Albersmeier A."/>
            <person name="Kalinowski J."/>
        </authorList>
    </citation>
    <scope>NUCLEOTIDE SEQUENCE [LARGE SCALE GENOMIC DNA]</scope>
    <source>
        <strain evidence="8 9">GIMN1.010</strain>
    </source>
</reference>
<dbReference type="Pfam" id="PF03734">
    <property type="entry name" value="YkuD"/>
    <property type="match status" value="1"/>
</dbReference>
<name>A0A0M5IQS5_9CORY</name>
<protein>
    <recommendedName>
        <fullName evidence="7">L,D-TPase catalytic domain-containing protein</fullName>
    </recommendedName>
</protein>
<dbReference type="PANTHER" id="PTHR30582:SF2">
    <property type="entry name" value="L,D-TRANSPEPTIDASE YCIB-RELATED"/>
    <property type="match status" value="1"/>
</dbReference>
<evidence type="ECO:0000256" key="2">
    <source>
        <dbReference type="ARBA" id="ARBA00022679"/>
    </source>
</evidence>
<keyword evidence="2" id="KW-0808">Transferase</keyword>
<feature type="active site" description="Nucleophile" evidence="6">
    <location>
        <position position="237"/>
    </location>
</feature>
<evidence type="ECO:0000313" key="9">
    <source>
        <dbReference type="Proteomes" id="UP000068067"/>
    </source>
</evidence>
<keyword evidence="3 6" id="KW-0133">Cell shape</keyword>
<dbReference type="PATRIC" id="fig|931089.4.peg.588"/>
<feature type="domain" description="L,D-TPase catalytic" evidence="7">
    <location>
        <begin position="153"/>
        <end position="261"/>
    </location>
</feature>
<dbReference type="GO" id="GO:0016740">
    <property type="term" value="F:transferase activity"/>
    <property type="evidence" value="ECO:0007669"/>
    <property type="project" value="UniProtKB-KW"/>
</dbReference>
<dbReference type="GO" id="GO:0005576">
    <property type="term" value="C:extracellular region"/>
    <property type="evidence" value="ECO:0007669"/>
    <property type="project" value="TreeGrafter"/>
</dbReference>
<dbReference type="InterPro" id="IPR038063">
    <property type="entry name" value="Transpep_catalytic_dom"/>
</dbReference>
<dbReference type="AlphaFoldDB" id="A0A0M5IQS5"/>
<dbReference type="GO" id="GO:0018104">
    <property type="term" value="P:peptidoglycan-protein cross-linking"/>
    <property type="evidence" value="ECO:0007669"/>
    <property type="project" value="TreeGrafter"/>
</dbReference>
<dbReference type="Gene3D" id="2.40.440.10">
    <property type="entry name" value="L,D-transpeptidase catalytic domain-like"/>
    <property type="match status" value="1"/>
</dbReference>
<dbReference type="PROSITE" id="PS52029">
    <property type="entry name" value="LD_TPASE"/>
    <property type="match status" value="1"/>
</dbReference>
<organism evidence="8 9">
    <name type="scientific">Corynebacterium deserti GIMN1.010</name>
    <dbReference type="NCBI Taxonomy" id="931089"/>
    <lineage>
        <taxon>Bacteria</taxon>
        <taxon>Bacillati</taxon>
        <taxon>Actinomycetota</taxon>
        <taxon>Actinomycetes</taxon>
        <taxon>Mycobacteriales</taxon>
        <taxon>Corynebacteriaceae</taxon>
        <taxon>Corynebacterium</taxon>
    </lineage>
</organism>
<dbReference type="UniPathway" id="UPA00219"/>
<evidence type="ECO:0000256" key="3">
    <source>
        <dbReference type="ARBA" id="ARBA00022960"/>
    </source>
</evidence>
<dbReference type="KEGG" id="cdx:CDES_02915"/>
<keyword evidence="5 6" id="KW-0961">Cell wall biogenesis/degradation</keyword>
<dbReference type="GO" id="GO:0071555">
    <property type="term" value="P:cell wall organization"/>
    <property type="evidence" value="ECO:0007669"/>
    <property type="project" value="UniProtKB-UniRule"/>
</dbReference>
<evidence type="ECO:0000259" key="7">
    <source>
        <dbReference type="PROSITE" id="PS52029"/>
    </source>
</evidence>
<evidence type="ECO:0000256" key="6">
    <source>
        <dbReference type="PROSITE-ProRule" id="PRU01373"/>
    </source>
</evidence>
<feature type="active site" description="Proton donor/acceptor" evidence="6">
    <location>
        <position position="226"/>
    </location>
</feature>
<evidence type="ECO:0000256" key="1">
    <source>
        <dbReference type="ARBA" id="ARBA00004752"/>
    </source>
</evidence>
<dbReference type="SUPFAM" id="SSF141523">
    <property type="entry name" value="L,D-transpeptidase catalytic domain-like"/>
    <property type="match status" value="1"/>
</dbReference>
<sequence length="261" mass="27887">MEIITHTYILHNMANNSRIRYSASIKRSVAAVVTAAATSLALIAVPATASAQDLATTSSTIQNDAREGAWVTRNQLQGQLENLGPAALPAKAAVDNAINGLFPGLVDEKLAAEEAATRAQAEREAAAAREAEAARIAAEEAARFDRGSCPAAADVCVDIDGGRTWLQDNGVVTYGAVPVSSGGVGQETPRGTFYINRKVKDEISYEFNNAPMPYAMYFTYNGHAFHQGNVATTSAGCVRLNQQDAIYYFNNVQIGDMVYIY</sequence>
<dbReference type="EMBL" id="CP009220">
    <property type="protein sequence ID" value="ALC05036.1"/>
    <property type="molecule type" value="Genomic_DNA"/>
</dbReference>
<dbReference type="GO" id="GO:0008360">
    <property type="term" value="P:regulation of cell shape"/>
    <property type="evidence" value="ECO:0007669"/>
    <property type="project" value="UniProtKB-UniRule"/>
</dbReference>
<comment type="pathway">
    <text evidence="1 6">Cell wall biogenesis; peptidoglycan biosynthesis.</text>
</comment>
<dbReference type="PANTHER" id="PTHR30582">
    <property type="entry name" value="L,D-TRANSPEPTIDASE"/>
    <property type="match status" value="1"/>
</dbReference>